<evidence type="ECO:0000256" key="1">
    <source>
        <dbReference type="SAM" id="MobiDB-lite"/>
    </source>
</evidence>
<feature type="region of interest" description="Disordered" evidence="1">
    <location>
        <begin position="1"/>
        <end position="62"/>
    </location>
</feature>
<proteinExistence type="predicted"/>
<dbReference type="EMBL" id="CP097463">
    <property type="protein sequence ID" value="WAX58527.1"/>
    <property type="molecule type" value="Genomic_DNA"/>
</dbReference>
<reference evidence="2" key="1">
    <citation type="submission" date="2022-05" db="EMBL/GenBank/DDBJ databases">
        <title>Jatrophihabitans sp. SB3-54 whole genome sequence.</title>
        <authorList>
            <person name="Suh M.K."/>
            <person name="Eom M.K."/>
            <person name="Kim J.S."/>
            <person name="Kim H.S."/>
            <person name="Do H.E."/>
            <person name="Shin Y.K."/>
            <person name="Lee J.-S."/>
        </authorList>
    </citation>
    <scope>NUCLEOTIDE SEQUENCE</scope>
    <source>
        <strain evidence="2">SB3-54</strain>
    </source>
</reference>
<accession>A0ABY7K134</accession>
<feature type="compositionally biased region" description="Basic and acidic residues" evidence="1">
    <location>
        <begin position="27"/>
        <end position="46"/>
    </location>
</feature>
<gene>
    <name evidence="2" type="ORF">M6B22_07115</name>
</gene>
<name>A0ABY7K134_9ACTN</name>
<sequence length="98" mass="10953">MAVSDEDGTAERLAQTRAERRHIRRLRTAERRDAAHERGAERRAELETETGYDPLTTPSMSSADTRELLAAEQDALALERGSLVADCGPEDDREMDII</sequence>
<evidence type="ECO:0000313" key="2">
    <source>
        <dbReference type="EMBL" id="WAX58527.1"/>
    </source>
</evidence>
<dbReference type="Proteomes" id="UP001164693">
    <property type="component" value="Chromosome"/>
</dbReference>
<keyword evidence="3" id="KW-1185">Reference proteome</keyword>
<organism evidence="2 3">
    <name type="scientific">Jatrophihabitans cynanchi</name>
    <dbReference type="NCBI Taxonomy" id="2944128"/>
    <lineage>
        <taxon>Bacteria</taxon>
        <taxon>Bacillati</taxon>
        <taxon>Actinomycetota</taxon>
        <taxon>Actinomycetes</taxon>
        <taxon>Jatrophihabitantales</taxon>
        <taxon>Jatrophihabitantaceae</taxon>
        <taxon>Jatrophihabitans</taxon>
    </lineage>
</organism>
<protein>
    <recommendedName>
        <fullName evidence="4">TraR/DksA family transcriptional regulator</fullName>
    </recommendedName>
</protein>
<dbReference type="RefSeq" id="WP_269445065.1">
    <property type="nucleotide sequence ID" value="NZ_CP097463.1"/>
</dbReference>
<evidence type="ECO:0000313" key="3">
    <source>
        <dbReference type="Proteomes" id="UP001164693"/>
    </source>
</evidence>
<evidence type="ECO:0008006" key="4">
    <source>
        <dbReference type="Google" id="ProtNLM"/>
    </source>
</evidence>